<keyword evidence="2" id="KW-1185">Reference proteome</keyword>
<accession>A0A140DU45</accession>
<evidence type="ECO:0000313" key="2">
    <source>
        <dbReference type="Proteomes" id="UP000069771"/>
    </source>
</evidence>
<name>A0A140DU45_9FIRM</name>
<reference evidence="1 2" key="1">
    <citation type="journal article" date="2016" name="Gut Pathog.">
        <title>Whole genome sequencing of "Faecalibaculum rodentium" ALO17, isolated from C57BL/6J laboratory mouse feces.</title>
        <authorList>
            <person name="Lim S."/>
            <person name="Chang D.H."/>
            <person name="Ahn S."/>
            <person name="Kim B.C."/>
        </authorList>
    </citation>
    <scope>NUCLEOTIDE SEQUENCE [LARGE SCALE GENOMIC DNA]</scope>
    <source>
        <strain evidence="1 2">Alo17</strain>
    </source>
</reference>
<dbReference type="STRING" id="1702221.AALO17_10380"/>
<sequence>MALIRTLRYQDRQVVVNDTHRFPAISIAHWIDRRCILQGSTMQGRQTAFRKLTGQKQKLPVYVDDHTILVPLSAAGDLDGVWVNWVSDPDRIPAKTSRNIRTFLRIIHSPNHPWT</sequence>
<dbReference type="OrthoDB" id="2417337at2"/>
<evidence type="ECO:0000313" key="1">
    <source>
        <dbReference type="EMBL" id="AMK54172.1"/>
    </source>
</evidence>
<dbReference type="GeneID" id="78477812"/>
<dbReference type="AlphaFoldDB" id="A0A140DU45"/>
<gene>
    <name evidence="1" type="ORF">AALO17_10380</name>
</gene>
<protein>
    <submittedName>
        <fullName evidence="1">Uncharacterized protein</fullName>
    </submittedName>
</protein>
<dbReference type="EMBL" id="CP011391">
    <property type="protein sequence ID" value="AMK54172.1"/>
    <property type="molecule type" value="Genomic_DNA"/>
</dbReference>
<proteinExistence type="predicted"/>
<dbReference type="Proteomes" id="UP000069771">
    <property type="component" value="Chromosome"/>
</dbReference>
<organism evidence="1 2">
    <name type="scientific">Faecalibaculum rodentium</name>
    <dbReference type="NCBI Taxonomy" id="1702221"/>
    <lineage>
        <taxon>Bacteria</taxon>
        <taxon>Bacillati</taxon>
        <taxon>Bacillota</taxon>
        <taxon>Erysipelotrichia</taxon>
        <taxon>Erysipelotrichales</taxon>
        <taxon>Erysipelotrichaceae</taxon>
        <taxon>Faecalibaculum</taxon>
    </lineage>
</organism>
<dbReference type="KEGG" id="fro:AALO17_10380"/>
<dbReference type="RefSeq" id="WP_067556190.1">
    <property type="nucleotide sequence ID" value="NZ_CAJTBG010000013.1"/>
</dbReference>